<dbReference type="InterPro" id="IPR001611">
    <property type="entry name" value="Leu-rich_rpt"/>
</dbReference>
<evidence type="ECO:0000256" key="10">
    <source>
        <dbReference type="ARBA" id="ARBA00022729"/>
    </source>
</evidence>
<dbReference type="Gramene" id="OBART10G00940.1">
    <property type="protein sequence ID" value="OBART10G00940.1"/>
    <property type="gene ID" value="OBART10G00940"/>
</dbReference>
<dbReference type="EnsemblPlants" id="OBART10G00940.1">
    <property type="protein sequence ID" value="OBART10G00940.1"/>
    <property type="gene ID" value="OBART10G00940"/>
</dbReference>
<keyword evidence="15 23" id="KW-1133">Transmembrane helix</keyword>
<dbReference type="InterPro" id="IPR008266">
    <property type="entry name" value="Tyr_kinase_AS"/>
</dbReference>
<evidence type="ECO:0000256" key="15">
    <source>
        <dbReference type="ARBA" id="ARBA00022989"/>
    </source>
</evidence>
<accession>A0A0D3HAN8</accession>
<comment type="subcellular location">
    <subcellularLocation>
        <location evidence="1">Cell membrane</location>
        <topology evidence="1">Single-pass membrane protein</topology>
    </subcellularLocation>
    <subcellularLocation>
        <location evidence="2">Membrane</location>
        <topology evidence="2">Single-pass type I membrane protein</topology>
    </subcellularLocation>
</comment>
<dbReference type="eggNOG" id="ENOG502QQYD">
    <property type="taxonomic scope" value="Eukaryota"/>
</dbReference>
<keyword evidence="4" id="KW-1003">Cell membrane</keyword>
<dbReference type="PaxDb" id="65489-OBART10G00940.1"/>
<dbReference type="FunFam" id="3.30.200.20:FF:000309">
    <property type="entry name" value="Leucine-rich repeat receptor protein kinase MSP1"/>
    <property type="match status" value="1"/>
</dbReference>
<evidence type="ECO:0000256" key="11">
    <source>
        <dbReference type="ARBA" id="ARBA00022737"/>
    </source>
</evidence>
<keyword evidence="5" id="KW-0723">Serine/threonine-protein kinase</keyword>
<keyword evidence="9 23" id="KW-0812">Transmembrane</keyword>
<evidence type="ECO:0000256" key="18">
    <source>
        <dbReference type="ARBA" id="ARBA00023180"/>
    </source>
</evidence>
<dbReference type="InterPro" id="IPR051716">
    <property type="entry name" value="Plant_RL_S/T_kinase"/>
</dbReference>
<evidence type="ECO:0000256" key="16">
    <source>
        <dbReference type="ARBA" id="ARBA00023136"/>
    </source>
</evidence>
<comment type="catalytic activity">
    <reaction evidence="19">
        <text>L-threonyl-[protein] + ATP = O-phospho-L-threonyl-[protein] + ADP + H(+)</text>
        <dbReference type="Rhea" id="RHEA:46608"/>
        <dbReference type="Rhea" id="RHEA-COMP:11060"/>
        <dbReference type="Rhea" id="RHEA-COMP:11605"/>
        <dbReference type="ChEBI" id="CHEBI:15378"/>
        <dbReference type="ChEBI" id="CHEBI:30013"/>
        <dbReference type="ChEBI" id="CHEBI:30616"/>
        <dbReference type="ChEBI" id="CHEBI:61977"/>
        <dbReference type="ChEBI" id="CHEBI:456216"/>
        <dbReference type="EC" id="2.7.11.1"/>
    </reaction>
</comment>
<keyword evidence="17" id="KW-0675">Receptor</keyword>
<evidence type="ECO:0000256" key="20">
    <source>
        <dbReference type="ARBA" id="ARBA00048679"/>
    </source>
</evidence>
<evidence type="ECO:0000259" key="24">
    <source>
        <dbReference type="PROSITE" id="PS50011"/>
    </source>
</evidence>
<evidence type="ECO:0000256" key="6">
    <source>
        <dbReference type="ARBA" id="ARBA00022553"/>
    </source>
</evidence>
<evidence type="ECO:0000256" key="4">
    <source>
        <dbReference type="ARBA" id="ARBA00022475"/>
    </source>
</evidence>
<organism evidence="25">
    <name type="scientific">Oryza barthii</name>
    <dbReference type="NCBI Taxonomy" id="65489"/>
    <lineage>
        <taxon>Eukaryota</taxon>
        <taxon>Viridiplantae</taxon>
        <taxon>Streptophyta</taxon>
        <taxon>Embryophyta</taxon>
        <taxon>Tracheophyta</taxon>
        <taxon>Spermatophyta</taxon>
        <taxon>Magnoliopsida</taxon>
        <taxon>Liliopsida</taxon>
        <taxon>Poales</taxon>
        <taxon>Poaceae</taxon>
        <taxon>BOP clade</taxon>
        <taxon>Oryzoideae</taxon>
        <taxon>Oryzeae</taxon>
        <taxon>Oryzinae</taxon>
        <taxon>Oryza</taxon>
    </lineage>
</organism>
<evidence type="ECO:0000256" key="22">
    <source>
        <dbReference type="SAM" id="MobiDB-lite"/>
    </source>
</evidence>
<dbReference type="SUPFAM" id="SSF52058">
    <property type="entry name" value="L domain-like"/>
    <property type="match status" value="3"/>
</dbReference>
<keyword evidence="16 23" id="KW-0472">Membrane</keyword>
<dbReference type="Pfam" id="PF00560">
    <property type="entry name" value="LRR_1"/>
    <property type="match status" value="10"/>
</dbReference>
<evidence type="ECO:0000256" key="3">
    <source>
        <dbReference type="ARBA" id="ARBA00012513"/>
    </source>
</evidence>
<dbReference type="InterPro" id="IPR000719">
    <property type="entry name" value="Prot_kinase_dom"/>
</dbReference>
<evidence type="ECO:0000256" key="23">
    <source>
        <dbReference type="SAM" id="Phobius"/>
    </source>
</evidence>
<dbReference type="Gene3D" id="3.80.10.10">
    <property type="entry name" value="Ribonuclease Inhibitor"/>
    <property type="match status" value="5"/>
</dbReference>
<keyword evidence="12 21" id="KW-0547">Nucleotide-binding</keyword>
<keyword evidence="14 21" id="KW-0067">ATP-binding</keyword>
<feature type="region of interest" description="Disordered" evidence="22">
    <location>
        <begin position="521"/>
        <end position="566"/>
    </location>
</feature>
<evidence type="ECO:0000256" key="12">
    <source>
        <dbReference type="ARBA" id="ARBA00022741"/>
    </source>
</evidence>
<dbReference type="STRING" id="65489.A0A0D3HAN8"/>
<feature type="binding site" evidence="21">
    <location>
        <position position="878"/>
    </location>
    <ligand>
        <name>ATP</name>
        <dbReference type="ChEBI" id="CHEBI:30616"/>
    </ligand>
</feature>
<evidence type="ECO:0000256" key="9">
    <source>
        <dbReference type="ARBA" id="ARBA00022692"/>
    </source>
</evidence>
<dbReference type="Gene3D" id="1.10.510.10">
    <property type="entry name" value="Transferase(Phosphotransferase) domain 1"/>
    <property type="match status" value="1"/>
</dbReference>
<evidence type="ECO:0000256" key="2">
    <source>
        <dbReference type="ARBA" id="ARBA00004479"/>
    </source>
</evidence>
<dbReference type="HOGENOM" id="CLU_000288_22_1_1"/>
<dbReference type="PROSITE" id="PS50011">
    <property type="entry name" value="PROTEIN_KINASE_DOM"/>
    <property type="match status" value="1"/>
</dbReference>
<evidence type="ECO:0000256" key="21">
    <source>
        <dbReference type="PROSITE-ProRule" id="PRU10141"/>
    </source>
</evidence>
<reference evidence="25" key="2">
    <citation type="submission" date="2015-03" db="UniProtKB">
        <authorList>
            <consortium name="EnsemblPlants"/>
        </authorList>
    </citation>
    <scope>IDENTIFICATION</scope>
</reference>
<feature type="transmembrane region" description="Helical" evidence="23">
    <location>
        <begin position="782"/>
        <end position="804"/>
    </location>
</feature>
<dbReference type="SUPFAM" id="SSF56112">
    <property type="entry name" value="Protein kinase-like (PK-like)"/>
    <property type="match status" value="1"/>
</dbReference>
<dbReference type="SMART" id="SM00369">
    <property type="entry name" value="LRR_TYP"/>
    <property type="match status" value="9"/>
</dbReference>
<dbReference type="PANTHER" id="PTHR48053">
    <property type="entry name" value="LEUCINE RICH REPEAT FAMILY PROTEIN, EXPRESSED"/>
    <property type="match status" value="1"/>
</dbReference>
<dbReference type="Pfam" id="PF08263">
    <property type="entry name" value="LRRNT_2"/>
    <property type="match status" value="1"/>
</dbReference>
<keyword evidence="8" id="KW-0808">Transferase</keyword>
<name>A0A0D3HAN8_9ORYZ</name>
<dbReference type="PANTHER" id="PTHR48053:SF22">
    <property type="entry name" value="MDIS1-INTERACTING RECEPTOR LIKE KINASE 2-LIKE"/>
    <property type="match status" value="1"/>
</dbReference>
<dbReference type="GO" id="GO:0004674">
    <property type="term" value="F:protein serine/threonine kinase activity"/>
    <property type="evidence" value="ECO:0007669"/>
    <property type="project" value="UniProtKB-KW"/>
</dbReference>
<dbReference type="AlphaFoldDB" id="A0A0D3HAN8"/>
<dbReference type="InterPro" id="IPR003591">
    <property type="entry name" value="Leu-rich_rpt_typical-subtyp"/>
</dbReference>
<dbReference type="Pfam" id="PF00069">
    <property type="entry name" value="Pkinase"/>
    <property type="match status" value="1"/>
</dbReference>
<keyword evidence="10" id="KW-0732">Signal</keyword>
<dbReference type="PROSITE" id="PS00109">
    <property type="entry name" value="PROTEIN_KINASE_TYR"/>
    <property type="match status" value="1"/>
</dbReference>
<evidence type="ECO:0000313" key="25">
    <source>
        <dbReference type="EnsemblPlants" id="OBART10G00940.1"/>
    </source>
</evidence>
<dbReference type="PROSITE" id="PS00107">
    <property type="entry name" value="PROTEIN_KINASE_ATP"/>
    <property type="match status" value="1"/>
</dbReference>
<dbReference type="InterPro" id="IPR017441">
    <property type="entry name" value="Protein_kinase_ATP_BS"/>
</dbReference>
<dbReference type="GO" id="GO:0005886">
    <property type="term" value="C:plasma membrane"/>
    <property type="evidence" value="ECO:0007669"/>
    <property type="project" value="UniProtKB-SubCell"/>
</dbReference>
<reference evidence="25" key="1">
    <citation type="journal article" date="2009" name="Rice">
        <title>De Novo Next Generation Sequencing of Plant Genomes.</title>
        <authorList>
            <person name="Rounsley S."/>
            <person name="Marri P.R."/>
            <person name="Yu Y."/>
            <person name="He R."/>
            <person name="Sisneros N."/>
            <person name="Goicoechea J.L."/>
            <person name="Lee S.J."/>
            <person name="Angelova A."/>
            <person name="Kudrna D."/>
            <person name="Luo M."/>
            <person name="Affourtit J."/>
            <person name="Desany B."/>
            <person name="Knight J."/>
            <person name="Niazi F."/>
            <person name="Egholm M."/>
            <person name="Wing R.A."/>
        </authorList>
    </citation>
    <scope>NUCLEOTIDE SEQUENCE [LARGE SCALE GENOMIC DNA]</scope>
    <source>
        <strain evidence="25">cv. IRGC 105608</strain>
    </source>
</reference>
<keyword evidence="26" id="KW-1185">Reference proteome</keyword>
<dbReference type="GO" id="GO:0009653">
    <property type="term" value="P:anatomical structure morphogenesis"/>
    <property type="evidence" value="ECO:0007669"/>
    <property type="project" value="UniProtKB-ARBA"/>
</dbReference>
<evidence type="ECO:0000256" key="5">
    <source>
        <dbReference type="ARBA" id="ARBA00022527"/>
    </source>
</evidence>
<keyword evidence="18" id="KW-0325">Glycoprotein</keyword>
<dbReference type="InterPro" id="IPR011009">
    <property type="entry name" value="Kinase-like_dom_sf"/>
</dbReference>
<comment type="catalytic activity">
    <reaction evidence="20">
        <text>L-seryl-[protein] + ATP = O-phospho-L-seryl-[protein] + ADP + H(+)</text>
        <dbReference type="Rhea" id="RHEA:17989"/>
        <dbReference type="Rhea" id="RHEA-COMP:9863"/>
        <dbReference type="Rhea" id="RHEA-COMP:11604"/>
        <dbReference type="ChEBI" id="CHEBI:15378"/>
        <dbReference type="ChEBI" id="CHEBI:29999"/>
        <dbReference type="ChEBI" id="CHEBI:30616"/>
        <dbReference type="ChEBI" id="CHEBI:83421"/>
        <dbReference type="ChEBI" id="CHEBI:456216"/>
        <dbReference type="EC" id="2.7.11.1"/>
    </reaction>
</comment>
<sequence>MALLRWKSTLRISSVHMSSWKNTTSLCNWTGIMCSRSVIRHGRRHRMPWPVVTNISLPAAGIHGQLGELDFSSLPYLTCIDLSKNSLSGPIPLNINSLSALVHLELQLNLLTGRIPDEIGELRSLTTLSLSFNSLTGHIPSSLGNLTMVTVFFVHQNMISGFIPKEIGMLANLQLLTLSNNTLIGEIPTTLSNLTNLATLQLYGNELSGPIPQKLCMLTKMQYLGLNSNKLTSEIPACLSNLTKMEKLYLYQNQITGSIPKEIGMLANLQLLSLGNNTFSGEIPTTLANLTNLATLYLWGNELSGPIPPKLCMLAKMQYIGLNNNKLLISGSIPQEIGNLVNLNILDFEYNQISGSVPKTFGNLVNIQLMTMSHNRLTGSLPREFENLTGIADLWLDNNQFSGHLPTYVCMGGRLKTFMVSVNTFDGPIPRSLKTCTSLVRIAVHKNQLTGDISEHFGVYPHLKTVSLAYNRFSGQITPNWIASPQLEEMYFQGNMITGVLPPALSKLSNLAIRPAMADLGTTVSDERRPQPPGAKGIEAPPPPSLRAHGFASARSGGGEAGEEALKTKRWRCRRLPSRPGRTTLEEREELTRLDLNNISGEIPAEFGNLKSLYKLNLSFNQLSGSLPAQLGKLSNLGYLDVSRNNLSGPIPDELGDCIRLESLKINNNNIHGNLPGTIGNLKGLQIILDASNNKLDGLLPQQLGTLQISEEVFHHPSLARMLSLTVLDVSYNNLEGPFPAGHLLQNASISWFIHNKGLCGNLSGLPPCYSVIASGHHKPKLLSLLLPIVLVVIIVILATIIVITKLVHNKRKQQQSASAITVARNMFSVWNFDGRLAFEDIIRATENFDDKYIVGIGGYGKVYKAQLQGGNVVAVKKLHPVEEELDDETRLLCEMEVLSQIRHRSIVKLYGFCFHPNYNFLVYDYIQRESLYMTLENEELAKEFDWSKRVTLVKDMAQALSYLHHDCSPPIIHRDITSNNILLDTAFKAYVSDFGTARILKPDSSNWSAFAGTYGYIAPELSFTCVVTEKCDVYSFGVVVLEVVMGKHPMELLQTLLSSEQQHTLVKEILDERPTAPTTTEEESIKILIKVAFSCLEASHARPTMMEAYQTLIQQHSSSSCPIHFNEVTLEQLRNT</sequence>
<feature type="domain" description="Protein kinase" evidence="24">
    <location>
        <begin position="849"/>
        <end position="1120"/>
    </location>
</feature>
<dbReference type="Gene3D" id="3.30.200.20">
    <property type="entry name" value="Phosphorylase Kinase, domain 1"/>
    <property type="match status" value="1"/>
</dbReference>
<keyword evidence="6" id="KW-0597">Phosphoprotein</keyword>
<evidence type="ECO:0000256" key="7">
    <source>
        <dbReference type="ARBA" id="ARBA00022614"/>
    </source>
</evidence>
<evidence type="ECO:0000256" key="19">
    <source>
        <dbReference type="ARBA" id="ARBA00047899"/>
    </source>
</evidence>
<dbReference type="EC" id="2.7.11.1" evidence="3"/>
<dbReference type="FunFam" id="3.80.10.10:FF:000317">
    <property type="entry name" value="Inactive leucine-rich repeat receptor-like protein kinase"/>
    <property type="match status" value="1"/>
</dbReference>
<dbReference type="InterPro" id="IPR013210">
    <property type="entry name" value="LRR_N_plant-typ"/>
</dbReference>
<dbReference type="FunFam" id="3.80.10.10:FF:000095">
    <property type="entry name" value="LRR receptor-like serine/threonine-protein kinase GSO1"/>
    <property type="match status" value="1"/>
</dbReference>
<protein>
    <recommendedName>
        <fullName evidence="3">non-specific serine/threonine protein kinase</fullName>
        <ecNumber evidence="3">2.7.11.1</ecNumber>
    </recommendedName>
</protein>
<dbReference type="FunFam" id="1.10.510.10:FF:000479">
    <property type="entry name" value="Leucine-rich repeat receptor-like protein kinase"/>
    <property type="match status" value="1"/>
</dbReference>
<keyword evidence="7" id="KW-0433">Leucine-rich repeat</keyword>
<evidence type="ECO:0000256" key="8">
    <source>
        <dbReference type="ARBA" id="ARBA00022679"/>
    </source>
</evidence>
<evidence type="ECO:0000256" key="1">
    <source>
        <dbReference type="ARBA" id="ARBA00004162"/>
    </source>
</evidence>
<dbReference type="FunFam" id="3.80.10.10:FF:000400">
    <property type="entry name" value="Nuclear pore complex protein NUP107"/>
    <property type="match status" value="1"/>
</dbReference>
<evidence type="ECO:0000256" key="13">
    <source>
        <dbReference type="ARBA" id="ARBA00022777"/>
    </source>
</evidence>
<dbReference type="GO" id="GO:0005524">
    <property type="term" value="F:ATP binding"/>
    <property type="evidence" value="ECO:0007669"/>
    <property type="project" value="UniProtKB-UniRule"/>
</dbReference>
<evidence type="ECO:0000256" key="17">
    <source>
        <dbReference type="ARBA" id="ARBA00023170"/>
    </source>
</evidence>
<keyword evidence="11" id="KW-0677">Repeat</keyword>
<evidence type="ECO:0000256" key="14">
    <source>
        <dbReference type="ARBA" id="ARBA00022840"/>
    </source>
</evidence>
<keyword evidence="13" id="KW-0418">Kinase</keyword>
<dbReference type="GO" id="GO:0099402">
    <property type="term" value="P:plant organ development"/>
    <property type="evidence" value="ECO:0007669"/>
    <property type="project" value="UniProtKB-ARBA"/>
</dbReference>
<proteinExistence type="predicted"/>
<dbReference type="Proteomes" id="UP000026960">
    <property type="component" value="Chromosome 10"/>
</dbReference>
<dbReference type="InterPro" id="IPR032675">
    <property type="entry name" value="LRR_dom_sf"/>
</dbReference>
<evidence type="ECO:0000313" key="26">
    <source>
        <dbReference type="Proteomes" id="UP000026960"/>
    </source>
</evidence>